<name>A0A2P2NG82_RHIMU</name>
<accession>A0A2P2NG82</accession>
<dbReference type="AlphaFoldDB" id="A0A2P2NG82"/>
<evidence type="ECO:0000313" key="1">
    <source>
        <dbReference type="EMBL" id="MBX41496.1"/>
    </source>
</evidence>
<reference evidence="1" key="1">
    <citation type="submission" date="2018-02" db="EMBL/GenBank/DDBJ databases">
        <title>Rhizophora mucronata_Transcriptome.</title>
        <authorList>
            <person name="Meera S.P."/>
            <person name="Sreeshan A."/>
            <person name="Augustine A."/>
        </authorList>
    </citation>
    <scope>NUCLEOTIDE SEQUENCE</scope>
    <source>
        <tissue evidence="1">Leaf</tissue>
    </source>
</reference>
<dbReference type="EMBL" id="GGEC01061012">
    <property type="protein sequence ID" value="MBX41496.1"/>
    <property type="molecule type" value="Transcribed_RNA"/>
</dbReference>
<protein>
    <submittedName>
        <fullName evidence="1">Uncharacterized protein</fullName>
    </submittedName>
</protein>
<organism evidence="1">
    <name type="scientific">Rhizophora mucronata</name>
    <name type="common">Asiatic mangrove</name>
    <dbReference type="NCBI Taxonomy" id="61149"/>
    <lineage>
        <taxon>Eukaryota</taxon>
        <taxon>Viridiplantae</taxon>
        <taxon>Streptophyta</taxon>
        <taxon>Embryophyta</taxon>
        <taxon>Tracheophyta</taxon>
        <taxon>Spermatophyta</taxon>
        <taxon>Magnoliopsida</taxon>
        <taxon>eudicotyledons</taxon>
        <taxon>Gunneridae</taxon>
        <taxon>Pentapetalae</taxon>
        <taxon>rosids</taxon>
        <taxon>fabids</taxon>
        <taxon>Malpighiales</taxon>
        <taxon>Rhizophoraceae</taxon>
        <taxon>Rhizophora</taxon>
    </lineage>
</organism>
<sequence>MASLQQTGLACRTITKLQEQYQKLENKLIFPTKGCSDSRKKKKVQNLIDFIKKKYLNRCGIKSFQESPSCGLSKTDYNKFKKPPGS</sequence>
<proteinExistence type="predicted"/>